<dbReference type="AlphaFoldDB" id="A0A976SK92"/>
<dbReference type="EMBL" id="CP056065">
    <property type="protein sequence ID" value="UVC54160.1"/>
    <property type="molecule type" value="Genomic_DNA"/>
</dbReference>
<keyword evidence="1" id="KW-1133">Transmembrane helix</keyword>
<evidence type="ECO:0000256" key="1">
    <source>
        <dbReference type="SAM" id="Phobius"/>
    </source>
</evidence>
<feature type="transmembrane region" description="Helical" evidence="1">
    <location>
        <begin position="29"/>
        <end position="50"/>
    </location>
</feature>
<accession>A0A976SK92</accession>
<organism evidence="2 3">
    <name type="scientific">Theileria orientalis</name>
    <dbReference type="NCBI Taxonomy" id="68886"/>
    <lineage>
        <taxon>Eukaryota</taxon>
        <taxon>Sar</taxon>
        <taxon>Alveolata</taxon>
        <taxon>Apicomplexa</taxon>
        <taxon>Aconoidasida</taxon>
        <taxon>Piroplasmida</taxon>
        <taxon>Theileriidae</taxon>
        <taxon>Theileria</taxon>
    </lineage>
</organism>
<feature type="transmembrane region" description="Helical" evidence="1">
    <location>
        <begin position="81"/>
        <end position="101"/>
    </location>
</feature>
<sequence>MICTGRVTSFSSSPVCPIYTHVSSQYHHFIYFFISPFSYGVIVMLVYSFTISHNYPWIYLFYLVFYHPLCVIVLMHTHLYLSVYTFVYTHIFVHMFVRMVTHVHERYKPTSCI</sequence>
<protein>
    <submittedName>
        <fullName evidence="2">Uncharacterized protein</fullName>
    </submittedName>
</protein>
<name>A0A976SK92_THEOR</name>
<feature type="transmembrane region" description="Helical" evidence="1">
    <location>
        <begin position="57"/>
        <end position="75"/>
    </location>
</feature>
<keyword evidence="1" id="KW-0472">Membrane</keyword>
<reference evidence="2" key="1">
    <citation type="submission" date="2022-07" db="EMBL/GenBank/DDBJ databases">
        <title>Evaluation of T. orientalis genome assembly methods using nanopore sequencing and analysis of variation between genomes.</title>
        <authorList>
            <person name="Yam J."/>
            <person name="Micallef M.L."/>
            <person name="Liu M."/>
            <person name="Djordjevic S.P."/>
            <person name="Bogema D.R."/>
            <person name="Jenkins C."/>
        </authorList>
    </citation>
    <scope>NUCLEOTIDE SEQUENCE</scope>
    <source>
        <strain evidence="2">Fish Creek</strain>
    </source>
</reference>
<dbReference type="Proteomes" id="UP000244803">
    <property type="component" value="Chromosome 1"/>
</dbReference>
<proteinExistence type="predicted"/>
<evidence type="ECO:0000313" key="3">
    <source>
        <dbReference type="Proteomes" id="UP000244803"/>
    </source>
</evidence>
<gene>
    <name evidence="2" type="ORF">MACJ_003494</name>
</gene>
<keyword evidence="1" id="KW-0812">Transmembrane</keyword>
<evidence type="ECO:0000313" key="2">
    <source>
        <dbReference type="EMBL" id="UVC54160.1"/>
    </source>
</evidence>